<dbReference type="VEuPathDB" id="FungiDB:PPTG_14261"/>
<protein>
    <submittedName>
        <fullName evidence="1">Uncharacterized protein</fullName>
    </submittedName>
</protein>
<accession>W2JL90</accession>
<gene>
    <name evidence="1" type="ORF">L916_03051</name>
</gene>
<dbReference type="EMBL" id="KI671331">
    <property type="protein sequence ID" value="ETL47181.1"/>
    <property type="molecule type" value="Genomic_DNA"/>
</dbReference>
<evidence type="ECO:0000313" key="2">
    <source>
        <dbReference type="Proteomes" id="UP000053864"/>
    </source>
</evidence>
<dbReference type="AlphaFoldDB" id="W2JL90"/>
<organism evidence="1 2">
    <name type="scientific">Phytophthora nicotianae</name>
    <name type="common">Potato buckeye rot agent</name>
    <name type="synonym">Phytophthora parasitica</name>
    <dbReference type="NCBI Taxonomy" id="4792"/>
    <lineage>
        <taxon>Eukaryota</taxon>
        <taxon>Sar</taxon>
        <taxon>Stramenopiles</taxon>
        <taxon>Oomycota</taxon>
        <taxon>Peronosporomycetes</taxon>
        <taxon>Peronosporales</taxon>
        <taxon>Peronosporaceae</taxon>
        <taxon>Phytophthora</taxon>
    </lineage>
</organism>
<name>W2JL90_PHYNI</name>
<dbReference type="Proteomes" id="UP000053864">
    <property type="component" value="Unassembled WGS sequence"/>
</dbReference>
<evidence type="ECO:0000313" key="1">
    <source>
        <dbReference type="EMBL" id="ETL47181.1"/>
    </source>
</evidence>
<reference evidence="1 2" key="1">
    <citation type="submission" date="2013-11" db="EMBL/GenBank/DDBJ databases">
        <title>The Genome Sequence of Phytophthora parasitica CJ05E6.</title>
        <authorList>
            <consortium name="The Broad Institute Genomics Platform"/>
            <person name="Russ C."/>
            <person name="Tyler B."/>
            <person name="Panabieres F."/>
            <person name="Shan W."/>
            <person name="Tripathy S."/>
            <person name="Grunwald N."/>
            <person name="Machado M."/>
            <person name="Johnson C.S."/>
            <person name="Arredondo F."/>
            <person name="Hong C."/>
            <person name="Coffey M."/>
            <person name="Young S.K."/>
            <person name="Zeng Q."/>
            <person name="Gargeya S."/>
            <person name="Fitzgerald M."/>
            <person name="Abouelleil A."/>
            <person name="Alvarado L."/>
            <person name="Chapman S.B."/>
            <person name="Gainer-Dewar J."/>
            <person name="Goldberg J."/>
            <person name="Griggs A."/>
            <person name="Gujja S."/>
            <person name="Hansen M."/>
            <person name="Howarth C."/>
            <person name="Imamovic A."/>
            <person name="Ireland A."/>
            <person name="Larimer J."/>
            <person name="McCowan C."/>
            <person name="Murphy C."/>
            <person name="Pearson M."/>
            <person name="Poon T.W."/>
            <person name="Priest M."/>
            <person name="Roberts A."/>
            <person name="Saif S."/>
            <person name="Shea T."/>
            <person name="Sykes S."/>
            <person name="Wortman J."/>
            <person name="Nusbaum C."/>
            <person name="Birren B."/>
        </authorList>
    </citation>
    <scope>NUCLEOTIDE SEQUENCE [LARGE SCALE GENOMIC DNA]</scope>
    <source>
        <strain evidence="1 2">CJ05E6</strain>
    </source>
</reference>
<proteinExistence type="predicted"/>
<sequence>MMVNWVMLYQKTGSFQPVLVSVKQMWNLWFFFGGFDAGIRPYKLLSKQYDIKPMHEMRHSRVSKVMQYMAHLLNEADVMPEGVSSVSALELPAADKVFDTVFKTMLSQLYPNTQKRAEELTCGTIYNRLCKYLQTTST</sequence>